<dbReference type="GO" id="GO:0006308">
    <property type="term" value="P:DNA catabolic process"/>
    <property type="evidence" value="ECO:0007669"/>
    <property type="project" value="UniProtKB-UniRule"/>
</dbReference>
<evidence type="ECO:0000256" key="6">
    <source>
        <dbReference type="HAMAP-Rule" id="MF_00337"/>
    </source>
</evidence>
<comment type="subunit">
    <text evidence="6">Heterooligomer composed of large and small subunits.</text>
</comment>
<evidence type="ECO:0000313" key="8">
    <source>
        <dbReference type="EMBL" id="QUE49941.1"/>
    </source>
</evidence>
<evidence type="ECO:0000256" key="5">
    <source>
        <dbReference type="ARBA" id="ARBA00022839"/>
    </source>
</evidence>
<dbReference type="KEGG" id="lamb:KBB96_13810"/>
<keyword evidence="5 6" id="KW-0269">Exonuclease</keyword>
<evidence type="ECO:0000256" key="4">
    <source>
        <dbReference type="ARBA" id="ARBA00022801"/>
    </source>
</evidence>
<evidence type="ECO:0000313" key="9">
    <source>
        <dbReference type="Proteomes" id="UP000676169"/>
    </source>
</evidence>
<keyword evidence="4 6" id="KW-0378">Hydrolase</keyword>
<comment type="similarity">
    <text evidence="1 6">Belongs to the XseB family.</text>
</comment>
<comment type="catalytic activity">
    <reaction evidence="6">
        <text>Exonucleolytic cleavage in either 5'- to 3'- or 3'- to 5'-direction to yield nucleoside 5'-phosphates.</text>
        <dbReference type="EC" id="3.1.11.6"/>
    </reaction>
</comment>
<feature type="compositionally biased region" description="Acidic residues" evidence="7">
    <location>
        <begin position="96"/>
        <end position="110"/>
    </location>
</feature>
<gene>
    <name evidence="6 8" type="primary">xseB</name>
    <name evidence="8" type="ORF">KBB96_13810</name>
</gene>
<dbReference type="PANTHER" id="PTHR34137:SF1">
    <property type="entry name" value="EXODEOXYRIBONUCLEASE 7 SMALL SUBUNIT"/>
    <property type="match status" value="1"/>
</dbReference>
<dbReference type="AlphaFoldDB" id="A0A975G707"/>
<dbReference type="InterPro" id="IPR037004">
    <property type="entry name" value="Exonuc_VII_ssu_sf"/>
</dbReference>
<proteinExistence type="inferred from homology"/>
<protein>
    <recommendedName>
        <fullName evidence="6">Exodeoxyribonuclease 7 small subunit</fullName>
        <ecNumber evidence="6">3.1.11.6</ecNumber>
    </recommendedName>
    <alternativeName>
        <fullName evidence="6">Exodeoxyribonuclease VII small subunit</fullName>
        <shortName evidence="6">Exonuclease VII small subunit</shortName>
    </alternativeName>
</protein>
<dbReference type="RefSeq" id="WP_211630030.1">
    <property type="nucleotide sequence ID" value="NZ_CP073100.1"/>
</dbReference>
<comment type="subcellular location">
    <subcellularLocation>
        <location evidence="6">Cytoplasm</location>
    </subcellularLocation>
</comment>
<dbReference type="Pfam" id="PF02609">
    <property type="entry name" value="Exonuc_VII_S"/>
    <property type="match status" value="1"/>
</dbReference>
<name>A0A975G707_9BACT</name>
<accession>A0A975G707</accession>
<dbReference type="PANTHER" id="PTHR34137">
    <property type="entry name" value="EXODEOXYRIBONUCLEASE 7 SMALL SUBUNIT"/>
    <property type="match status" value="1"/>
</dbReference>
<dbReference type="EMBL" id="CP073100">
    <property type="protein sequence ID" value="QUE49941.1"/>
    <property type="molecule type" value="Genomic_DNA"/>
</dbReference>
<keyword evidence="9" id="KW-1185">Reference proteome</keyword>
<dbReference type="Proteomes" id="UP000676169">
    <property type="component" value="Chromosome"/>
</dbReference>
<keyword evidence="3 6" id="KW-0540">Nuclease</keyword>
<sequence length="110" mass="12025">MAARRKTTPNDPEAGPGFEEALAELEAVVEAMEEEQLPLEDLVAHYEKGSALLKRCETVLKSARERLELITLRNQAENALDSAAATTHGGAPPPETPEDDPDDDDDIRLF</sequence>
<feature type="region of interest" description="Disordered" evidence="7">
    <location>
        <begin position="80"/>
        <end position="110"/>
    </location>
</feature>
<dbReference type="GO" id="GO:0008855">
    <property type="term" value="F:exodeoxyribonuclease VII activity"/>
    <property type="evidence" value="ECO:0007669"/>
    <property type="project" value="UniProtKB-UniRule"/>
</dbReference>
<evidence type="ECO:0000256" key="3">
    <source>
        <dbReference type="ARBA" id="ARBA00022722"/>
    </source>
</evidence>
<dbReference type="HAMAP" id="MF_00337">
    <property type="entry name" value="Exonuc_7_S"/>
    <property type="match status" value="1"/>
</dbReference>
<dbReference type="EC" id="3.1.11.6" evidence="6"/>
<organism evidence="8 9">
    <name type="scientific">Luteolibacter ambystomatis</name>
    <dbReference type="NCBI Taxonomy" id="2824561"/>
    <lineage>
        <taxon>Bacteria</taxon>
        <taxon>Pseudomonadati</taxon>
        <taxon>Verrucomicrobiota</taxon>
        <taxon>Verrucomicrobiia</taxon>
        <taxon>Verrucomicrobiales</taxon>
        <taxon>Verrucomicrobiaceae</taxon>
        <taxon>Luteolibacter</taxon>
    </lineage>
</organism>
<evidence type="ECO:0000256" key="1">
    <source>
        <dbReference type="ARBA" id="ARBA00009998"/>
    </source>
</evidence>
<reference evidence="8" key="1">
    <citation type="submission" date="2021-04" db="EMBL/GenBank/DDBJ databases">
        <title>Luteolibacter sp. 32A isolated from the skin of an Anderson's salamander (Ambystoma andersonii).</title>
        <authorList>
            <person name="Spergser J."/>
            <person name="Busse H.-J."/>
        </authorList>
    </citation>
    <scope>NUCLEOTIDE SEQUENCE</scope>
    <source>
        <strain evidence="8">32A</strain>
    </source>
</reference>
<evidence type="ECO:0000256" key="2">
    <source>
        <dbReference type="ARBA" id="ARBA00022490"/>
    </source>
</evidence>
<dbReference type="SUPFAM" id="SSF116842">
    <property type="entry name" value="XseB-like"/>
    <property type="match status" value="1"/>
</dbReference>
<dbReference type="Gene3D" id="1.10.287.1040">
    <property type="entry name" value="Exonuclease VII, small subunit"/>
    <property type="match status" value="1"/>
</dbReference>
<dbReference type="GO" id="GO:0009318">
    <property type="term" value="C:exodeoxyribonuclease VII complex"/>
    <property type="evidence" value="ECO:0007669"/>
    <property type="project" value="UniProtKB-UniRule"/>
</dbReference>
<evidence type="ECO:0000256" key="7">
    <source>
        <dbReference type="SAM" id="MobiDB-lite"/>
    </source>
</evidence>
<keyword evidence="2 6" id="KW-0963">Cytoplasm</keyword>
<dbReference type="NCBIfam" id="TIGR01280">
    <property type="entry name" value="xseB"/>
    <property type="match status" value="1"/>
</dbReference>
<dbReference type="GO" id="GO:0005829">
    <property type="term" value="C:cytosol"/>
    <property type="evidence" value="ECO:0007669"/>
    <property type="project" value="TreeGrafter"/>
</dbReference>
<comment type="function">
    <text evidence="6">Bidirectionally degrades single-stranded DNA into large acid-insoluble oligonucleotides, which are then degraded further into small acid-soluble oligonucleotides.</text>
</comment>
<dbReference type="InterPro" id="IPR003761">
    <property type="entry name" value="Exonuc_VII_S"/>
</dbReference>